<keyword evidence="5 9" id="KW-0812">Transmembrane</keyword>
<dbReference type="Proteomes" id="UP001162162">
    <property type="component" value="Unassembled WGS sequence"/>
</dbReference>
<evidence type="ECO:0000256" key="1">
    <source>
        <dbReference type="ARBA" id="ARBA00004651"/>
    </source>
</evidence>
<keyword evidence="8" id="KW-0325">Glycoprotein</keyword>
<keyword evidence="2" id="KW-0813">Transport</keyword>
<dbReference type="Gene3D" id="1.20.1250.20">
    <property type="entry name" value="MFS general substrate transporter like domains"/>
    <property type="match status" value="2"/>
</dbReference>
<keyword evidence="6 9" id="KW-1133">Transmembrane helix</keyword>
<dbReference type="Pfam" id="PF00083">
    <property type="entry name" value="Sugar_tr"/>
    <property type="match status" value="2"/>
</dbReference>
<organism evidence="11 12">
    <name type="scientific">Aromia moschata</name>
    <dbReference type="NCBI Taxonomy" id="1265417"/>
    <lineage>
        <taxon>Eukaryota</taxon>
        <taxon>Metazoa</taxon>
        <taxon>Ecdysozoa</taxon>
        <taxon>Arthropoda</taxon>
        <taxon>Hexapoda</taxon>
        <taxon>Insecta</taxon>
        <taxon>Pterygota</taxon>
        <taxon>Neoptera</taxon>
        <taxon>Endopterygota</taxon>
        <taxon>Coleoptera</taxon>
        <taxon>Polyphaga</taxon>
        <taxon>Cucujiformia</taxon>
        <taxon>Chrysomeloidea</taxon>
        <taxon>Cerambycidae</taxon>
        <taxon>Cerambycinae</taxon>
        <taxon>Callichromatini</taxon>
        <taxon>Aromia</taxon>
    </lineage>
</organism>
<feature type="transmembrane region" description="Helical" evidence="9">
    <location>
        <begin position="305"/>
        <end position="326"/>
    </location>
</feature>
<reference evidence="11" key="1">
    <citation type="journal article" date="2023" name="Insect Mol. Biol.">
        <title>Genome sequencing provides insights into the evolution of gene families encoding plant cell wall-degrading enzymes in longhorned beetles.</title>
        <authorList>
            <person name="Shin N.R."/>
            <person name="Okamura Y."/>
            <person name="Kirsch R."/>
            <person name="Pauchet Y."/>
        </authorList>
    </citation>
    <scope>NUCLEOTIDE SEQUENCE</scope>
    <source>
        <strain evidence="11">AMC_N1</strain>
    </source>
</reference>
<sequence length="442" mass="47868">MDLLAAASGPTGAPAYVWVIRQGEYKHLLEGSNILTFSTGTSIAWPSPTEFKLQDADESPFDRALTSDETSWIFSLLPVGIICGPFIFGYLADKIGRKFTLIACGAPVAACYLLMAFCKIPAIFYVTRFVIGLSVAGGMAVLPMYVGEIAEDFNRGTLGSALNCFVGAGVLFSYSLAPESAHYYVQREEYDLAKQVLMKIRGGDSKRVETEIAEIQMKLQEKGRGTILDIFRSKGTRKAFIISVCLLAVQQLSGVIAVLSYAQNIFQQAGTSLEPAVCSIIVGGVQFGASFITPVVTDRLGRKPLLLISAIGMTTSEVSLGVYSFLKEQGSDVSSISWLPVLCLIIYIITYNMGFGSLPLAIMAELFPTNVKSIAFSTTTTIAGFISFAITQYFRTMLDAIGMGPSFWIFAGFCVISIPFCLLYVIETKGKSLQDIQKALNS</sequence>
<dbReference type="InterPro" id="IPR020846">
    <property type="entry name" value="MFS_dom"/>
</dbReference>
<dbReference type="PRINTS" id="PR00171">
    <property type="entry name" value="SUGRTRNSPORT"/>
</dbReference>
<evidence type="ECO:0000259" key="10">
    <source>
        <dbReference type="PROSITE" id="PS50850"/>
    </source>
</evidence>
<feature type="domain" description="Major facilitator superfamily (MFS) profile" evidence="10">
    <location>
        <begin position="1"/>
        <end position="429"/>
    </location>
</feature>
<dbReference type="GO" id="GO:0022857">
    <property type="term" value="F:transmembrane transporter activity"/>
    <property type="evidence" value="ECO:0007669"/>
    <property type="project" value="InterPro"/>
</dbReference>
<evidence type="ECO:0000256" key="3">
    <source>
        <dbReference type="ARBA" id="ARBA00022475"/>
    </source>
</evidence>
<dbReference type="PANTHER" id="PTHR48021">
    <property type="match status" value="1"/>
</dbReference>
<feature type="transmembrane region" description="Helical" evidence="9">
    <location>
        <begin position="72"/>
        <end position="92"/>
    </location>
</feature>
<feature type="transmembrane region" description="Helical" evidence="9">
    <location>
        <begin position="406"/>
        <end position="426"/>
    </location>
</feature>
<feature type="transmembrane region" description="Helical" evidence="9">
    <location>
        <begin position="239"/>
        <end position="261"/>
    </location>
</feature>
<evidence type="ECO:0000256" key="5">
    <source>
        <dbReference type="ARBA" id="ARBA00022692"/>
    </source>
</evidence>
<evidence type="ECO:0000256" key="2">
    <source>
        <dbReference type="ARBA" id="ARBA00022448"/>
    </source>
</evidence>
<feature type="transmembrane region" description="Helical" evidence="9">
    <location>
        <begin position="123"/>
        <end position="146"/>
    </location>
</feature>
<keyword evidence="7 9" id="KW-0472">Membrane</keyword>
<dbReference type="InterPro" id="IPR036259">
    <property type="entry name" value="MFS_trans_sf"/>
</dbReference>
<gene>
    <name evidence="11" type="ORF">NQ318_003831</name>
</gene>
<dbReference type="GO" id="GO:0005886">
    <property type="term" value="C:plasma membrane"/>
    <property type="evidence" value="ECO:0007669"/>
    <property type="project" value="UniProtKB-SubCell"/>
</dbReference>
<keyword evidence="12" id="KW-1185">Reference proteome</keyword>
<comment type="subcellular location">
    <subcellularLocation>
        <location evidence="1">Cell membrane</location>
        <topology evidence="1">Multi-pass membrane protein</topology>
    </subcellularLocation>
</comment>
<feature type="transmembrane region" description="Helical" evidence="9">
    <location>
        <begin position="273"/>
        <end position="293"/>
    </location>
</feature>
<evidence type="ECO:0000256" key="6">
    <source>
        <dbReference type="ARBA" id="ARBA00022989"/>
    </source>
</evidence>
<evidence type="ECO:0000313" key="12">
    <source>
        <dbReference type="Proteomes" id="UP001162162"/>
    </source>
</evidence>
<evidence type="ECO:0000256" key="4">
    <source>
        <dbReference type="ARBA" id="ARBA00022597"/>
    </source>
</evidence>
<evidence type="ECO:0000256" key="9">
    <source>
        <dbReference type="SAM" id="Phobius"/>
    </source>
</evidence>
<keyword evidence="3" id="KW-1003">Cell membrane</keyword>
<dbReference type="PANTHER" id="PTHR48021:SF47">
    <property type="entry name" value="GH17672P"/>
    <property type="match status" value="1"/>
</dbReference>
<evidence type="ECO:0000313" key="11">
    <source>
        <dbReference type="EMBL" id="KAJ8938367.1"/>
    </source>
</evidence>
<dbReference type="InterPro" id="IPR050549">
    <property type="entry name" value="MFS_Trehalose_Transporter"/>
</dbReference>
<keyword evidence="4" id="KW-0762">Sugar transport</keyword>
<name>A0AAV8XK53_9CUCU</name>
<evidence type="ECO:0000256" key="8">
    <source>
        <dbReference type="ARBA" id="ARBA00023180"/>
    </source>
</evidence>
<dbReference type="AlphaFoldDB" id="A0AAV8XK53"/>
<dbReference type="InterPro" id="IPR003663">
    <property type="entry name" value="Sugar/inositol_transpt"/>
</dbReference>
<evidence type="ECO:0000256" key="7">
    <source>
        <dbReference type="ARBA" id="ARBA00023136"/>
    </source>
</evidence>
<dbReference type="SUPFAM" id="SSF103473">
    <property type="entry name" value="MFS general substrate transporter"/>
    <property type="match status" value="1"/>
</dbReference>
<dbReference type="EMBL" id="JAPWTK010000562">
    <property type="protein sequence ID" value="KAJ8938367.1"/>
    <property type="molecule type" value="Genomic_DNA"/>
</dbReference>
<accession>A0AAV8XK53</accession>
<feature type="transmembrane region" description="Helical" evidence="9">
    <location>
        <begin position="338"/>
        <end position="362"/>
    </location>
</feature>
<feature type="transmembrane region" description="Helical" evidence="9">
    <location>
        <begin position="374"/>
        <end position="394"/>
    </location>
</feature>
<dbReference type="PROSITE" id="PS50850">
    <property type="entry name" value="MFS"/>
    <property type="match status" value="1"/>
</dbReference>
<dbReference type="FunFam" id="1.20.1250.20:FF:000218">
    <property type="entry name" value="facilitated trehalose transporter Tret1"/>
    <property type="match status" value="1"/>
</dbReference>
<dbReference type="InterPro" id="IPR005828">
    <property type="entry name" value="MFS_sugar_transport-like"/>
</dbReference>
<protein>
    <recommendedName>
        <fullName evidence="10">Major facilitator superfamily (MFS) profile domain-containing protein</fullName>
    </recommendedName>
</protein>
<proteinExistence type="predicted"/>
<comment type="caution">
    <text evidence="11">The sequence shown here is derived from an EMBL/GenBank/DDBJ whole genome shotgun (WGS) entry which is preliminary data.</text>
</comment>